<proteinExistence type="predicted"/>
<dbReference type="PROSITE" id="PS00041">
    <property type="entry name" value="HTH_ARAC_FAMILY_1"/>
    <property type="match status" value="1"/>
</dbReference>
<sequence>MGHDGMGAPPGPEGLIPQDEAFSSGPLLTHYLQHLLWWFREGVEPVMAVEGHAGRASVGTQTPWLQGHIGVQVFESGILAADATGSLALPYRSRYEEHHYAPHVALTLKMSGGMSWTDLRGHEHHHPGVQELWFQTGMMEWQHSTIHAGPWSYCHVSMQAPVLERWLADDVLADDARRLLEQCLQPRPRGTGAIRISSLPDAMLQPMQQLHALLSTPGMLMAVPLAQQLQVEGLVLMLLGQWLGLPPQPLKRRQGQWRRAVDDAIDIIQAEYGTELSISKLAWRVGTNECYLKQGFRERLGMGVATFVRLQRMKVALALLEEGRHSVKEIAHYVGYRSLGHFSQAFRAVHGHLPSQVRGRNRS</sequence>
<dbReference type="SUPFAM" id="SSF46689">
    <property type="entry name" value="Homeodomain-like"/>
    <property type="match status" value="2"/>
</dbReference>
<keyword evidence="3" id="KW-0804">Transcription</keyword>
<dbReference type="STRING" id="887898.HMPREF0551_2460"/>
<evidence type="ECO:0000313" key="5">
    <source>
        <dbReference type="EMBL" id="EFV93770.1"/>
    </source>
</evidence>
<keyword evidence="6" id="KW-1185">Reference proteome</keyword>
<dbReference type="GO" id="GO:0043565">
    <property type="term" value="F:sequence-specific DNA binding"/>
    <property type="evidence" value="ECO:0007669"/>
    <property type="project" value="InterPro"/>
</dbReference>
<gene>
    <name evidence="5" type="ORF">HMPREF0551_2460</name>
</gene>
<dbReference type="HOGENOM" id="CLU_833485_0_0_4"/>
<dbReference type="AlphaFoldDB" id="E7S0J6"/>
<dbReference type="eggNOG" id="COG2207">
    <property type="taxonomic scope" value="Bacteria"/>
</dbReference>
<dbReference type="InterPro" id="IPR009057">
    <property type="entry name" value="Homeodomain-like_sf"/>
</dbReference>
<feature type="domain" description="HTH araC/xylS-type" evidence="4">
    <location>
        <begin position="262"/>
        <end position="360"/>
    </location>
</feature>
<evidence type="ECO:0000259" key="4">
    <source>
        <dbReference type="PROSITE" id="PS01124"/>
    </source>
</evidence>
<evidence type="ECO:0000256" key="2">
    <source>
        <dbReference type="ARBA" id="ARBA00023125"/>
    </source>
</evidence>
<dbReference type="InterPro" id="IPR018062">
    <property type="entry name" value="HTH_AraC-typ_CS"/>
</dbReference>
<protein>
    <submittedName>
        <fullName evidence="5">Transcriptional regulator, AraC family</fullName>
    </submittedName>
</protein>
<organism evidence="5 6">
    <name type="scientific">Lautropia mirabilis ATCC 51599</name>
    <dbReference type="NCBI Taxonomy" id="887898"/>
    <lineage>
        <taxon>Bacteria</taxon>
        <taxon>Pseudomonadati</taxon>
        <taxon>Pseudomonadota</taxon>
        <taxon>Betaproteobacteria</taxon>
        <taxon>Burkholderiales</taxon>
        <taxon>Burkholderiaceae</taxon>
        <taxon>Lautropia</taxon>
    </lineage>
</organism>
<dbReference type="InterPro" id="IPR053142">
    <property type="entry name" value="PchR_regulatory_protein"/>
</dbReference>
<dbReference type="EMBL" id="AEQP01000023">
    <property type="protein sequence ID" value="EFV93770.1"/>
    <property type="molecule type" value="Genomic_DNA"/>
</dbReference>
<evidence type="ECO:0000256" key="3">
    <source>
        <dbReference type="ARBA" id="ARBA00023163"/>
    </source>
</evidence>
<dbReference type="PROSITE" id="PS01124">
    <property type="entry name" value="HTH_ARAC_FAMILY_2"/>
    <property type="match status" value="1"/>
</dbReference>
<dbReference type="Gene3D" id="1.10.10.60">
    <property type="entry name" value="Homeodomain-like"/>
    <property type="match status" value="1"/>
</dbReference>
<evidence type="ECO:0000313" key="6">
    <source>
        <dbReference type="Proteomes" id="UP000011021"/>
    </source>
</evidence>
<name>E7S0J6_9BURK</name>
<accession>E7S0J6</accession>
<keyword evidence="1" id="KW-0805">Transcription regulation</keyword>
<dbReference type="PANTHER" id="PTHR47893">
    <property type="entry name" value="REGULATORY PROTEIN PCHR"/>
    <property type="match status" value="1"/>
</dbReference>
<dbReference type="Proteomes" id="UP000011021">
    <property type="component" value="Unassembled WGS sequence"/>
</dbReference>
<evidence type="ECO:0000256" key="1">
    <source>
        <dbReference type="ARBA" id="ARBA00023015"/>
    </source>
</evidence>
<keyword evidence="2" id="KW-0238">DNA-binding</keyword>
<dbReference type="SMART" id="SM00342">
    <property type="entry name" value="HTH_ARAC"/>
    <property type="match status" value="1"/>
</dbReference>
<dbReference type="InterPro" id="IPR018060">
    <property type="entry name" value="HTH_AraC"/>
</dbReference>
<comment type="caution">
    <text evidence="5">The sequence shown here is derived from an EMBL/GenBank/DDBJ whole genome shotgun (WGS) entry which is preliminary data.</text>
</comment>
<dbReference type="GO" id="GO:0003700">
    <property type="term" value="F:DNA-binding transcription factor activity"/>
    <property type="evidence" value="ECO:0007669"/>
    <property type="project" value="InterPro"/>
</dbReference>
<dbReference type="PANTHER" id="PTHR47893:SF1">
    <property type="entry name" value="REGULATORY PROTEIN PCHR"/>
    <property type="match status" value="1"/>
</dbReference>
<reference evidence="5 6" key="1">
    <citation type="submission" date="2010-12" db="EMBL/GenBank/DDBJ databases">
        <authorList>
            <person name="Muzny D."/>
            <person name="Qin X."/>
            <person name="Deng J."/>
            <person name="Jiang H."/>
            <person name="Liu Y."/>
            <person name="Qu J."/>
            <person name="Song X.-Z."/>
            <person name="Zhang L."/>
            <person name="Thornton R."/>
            <person name="Coyle M."/>
            <person name="Francisco L."/>
            <person name="Jackson L."/>
            <person name="Javaid M."/>
            <person name="Korchina V."/>
            <person name="Kovar C."/>
            <person name="Mata R."/>
            <person name="Mathew T."/>
            <person name="Ngo R."/>
            <person name="Nguyen L."/>
            <person name="Nguyen N."/>
            <person name="Okwuonu G."/>
            <person name="Ongeri F."/>
            <person name="Pham C."/>
            <person name="Simmons D."/>
            <person name="Wilczek-Boney K."/>
            <person name="Hale W."/>
            <person name="Jakkamsetti A."/>
            <person name="Pham P."/>
            <person name="Ruth R."/>
            <person name="San Lucas F."/>
            <person name="Warren J."/>
            <person name="Zhang J."/>
            <person name="Zhao Z."/>
            <person name="Zhou C."/>
            <person name="Zhu D."/>
            <person name="Lee S."/>
            <person name="Bess C."/>
            <person name="Blankenburg K."/>
            <person name="Forbes L."/>
            <person name="Fu Q."/>
            <person name="Gubbala S."/>
            <person name="Hirani K."/>
            <person name="Jayaseelan J.C."/>
            <person name="Lara F."/>
            <person name="Munidasa M."/>
            <person name="Palculict T."/>
            <person name="Patil S."/>
            <person name="Pu L.-L."/>
            <person name="Saada N."/>
            <person name="Tang L."/>
            <person name="Weissenberger G."/>
            <person name="Zhu Y."/>
            <person name="Hemphill L."/>
            <person name="Shang Y."/>
            <person name="Youmans B."/>
            <person name="Ayvaz T."/>
            <person name="Ross M."/>
            <person name="Santibanez J."/>
            <person name="Aqrawi P."/>
            <person name="Gross S."/>
            <person name="Joshi V."/>
            <person name="Fowler G."/>
            <person name="Nazareth L."/>
            <person name="Reid J."/>
            <person name="Worley K."/>
            <person name="Petrosino J."/>
            <person name="Highlander S."/>
            <person name="Gibbs R."/>
        </authorList>
    </citation>
    <scope>NUCLEOTIDE SEQUENCE [LARGE SCALE GENOMIC DNA]</scope>
    <source>
        <strain evidence="5 6">ATCC 51599</strain>
    </source>
</reference>
<dbReference type="Pfam" id="PF12833">
    <property type="entry name" value="HTH_18"/>
    <property type="match status" value="1"/>
</dbReference>